<feature type="region of interest" description="Disordered" evidence="3">
    <location>
        <begin position="245"/>
        <end position="287"/>
    </location>
</feature>
<comment type="caution">
    <text evidence="5">The sequence shown here is derived from an EMBL/GenBank/DDBJ whole genome shotgun (WGS) entry which is preliminary data.</text>
</comment>
<evidence type="ECO:0000313" key="5">
    <source>
        <dbReference type="EMBL" id="GAU99685.1"/>
    </source>
</evidence>
<protein>
    <recommendedName>
        <fullName evidence="4">HMG box domain-containing protein</fullName>
    </recommendedName>
</protein>
<gene>
    <name evidence="5" type="primary">RvY_10646-1</name>
    <name evidence="5" type="synonym">RvY_10646.1</name>
    <name evidence="5" type="ORF">RvY_10646</name>
</gene>
<feature type="region of interest" description="Disordered" evidence="3">
    <location>
        <begin position="511"/>
        <end position="858"/>
    </location>
</feature>
<evidence type="ECO:0000256" key="1">
    <source>
        <dbReference type="PROSITE-ProRule" id="PRU00267"/>
    </source>
</evidence>
<dbReference type="PANTHER" id="PTHR46232:SF1">
    <property type="entry name" value="SWI_SNF-RELATED MATRIX-ASSOCIATED ACTIN-DEPENDENT REGULATOR OF CHROMATIN SUBFAMILY E MEMBER 1"/>
    <property type="match status" value="1"/>
</dbReference>
<dbReference type="SMART" id="SM00398">
    <property type="entry name" value="HMG"/>
    <property type="match status" value="1"/>
</dbReference>
<feature type="region of interest" description="Disordered" evidence="3">
    <location>
        <begin position="459"/>
        <end position="482"/>
    </location>
</feature>
<dbReference type="GO" id="GO:0031492">
    <property type="term" value="F:nucleosomal DNA binding"/>
    <property type="evidence" value="ECO:0007669"/>
    <property type="project" value="TreeGrafter"/>
</dbReference>
<evidence type="ECO:0000256" key="3">
    <source>
        <dbReference type="SAM" id="MobiDB-lite"/>
    </source>
</evidence>
<feature type="compositionally biased region" description="Low complexity" evidence="3">
    <location>
        <begin position="307"/>
        <end position="316"/>
    </location>
</feature>
<accession>A0A1D1VFW7</accession>
<name>A0A1D1VFW7_RAMVA</name>
<dbReference type="Proteomes" id="UP000186922">
    <property type="component" value="Unassembled WGS sequence"/>
</dbReference>
<dbReference type="InterPro" id="IPR036910">
    <property type="entry name" value="HMG_box_dom_sf"/>
</dbReference>
<feature type="region of interest" description="Disordered" evidence="3">
    <location>
        <begin position="119"/>
        <end position="164"/>
    </location>
</feature>
<organism evidence="5 6">
    <name type="scientific">Ramazzottius varieornatus</name>
    <name type="common">Water bear</name>
    <name type="synonym">Tardigrade</name>
    <dbReference type="NCBI Taxonomy" id="947166"/>
    <lineage>
        <taxon>Eukaryota</taxon>
        <taxon>Metazoa</taxon>
        <taxon>Ecdysozoa</taxon>
        <taxon>Tardigrada</taxon>
        <taxon>Eutardigrada</taxon>
        <taxon>Parachela</taxon>
        <taxon>Hypsibioidea</taxon>
        <taxon>Ramazzottiidae</taxon>
        <taxon>Ramazzottius</taxon>
    </lineage>
</organism>
<dbReference type="EMBL" id="BDGG01000005">
    <property type="protein sequence ID" value="GAU99685.1"/>
    <property type="molecule type" value="Genomic_DNA"/>
</dbReference>
<dbReference type="PROSITE" id="PS50118">
    <property type="entry name" value="HMG_BOX_2"/>
    <property type="match status" value="1"/>
</dbReference>
<proteinExistence type="predicted"/>
<feature type="region of interest" description="Disordered" evidence="3">
    <location>
        <begin position="1"/>
        <end position="82"/>
    </location>
</feature>
<evidence type="ECO:0000313" key="6">
    <source>
        <dbReference type="Proteomes" id="UP000186922"/>
    </source>
</evidence>
<feature type="region of interest" description="Disordered" evidence="3">
    <location>
        <begin position="299"/>
        <end position="326"/>
    </location>
</feature>
<keyword evidence="2" id="KW-0175">Coiled coil</keyword>
<dbReference type="GO" id="GO:0016922">
    <property type="term" value="F:nuclear receptor binding"/>
    <property type="evidence" value="ECO:0007669"/>
    <property type="project" value="TreeGrafter"/>
</dbReference>
<evidence type="ECO:0000259" key="4">
    <source>
        <dbReference type="PROSITE" id="PS50118"/>
    </source>
</evidence>
<feature type="compositionally biased region" description="Basic and acidic residues" evidence="3">
    <location>
        <begin position="777"/>
        <end position="796"/>
    </location>
</feature>
<reference evidence="5 6" key="1">
    <citation type="journal article" date="2016" name="Nat. Commun.">
        <title>Extremotolerant tardigrade genome and improved radiotolerance of human cultured cells by tardigrade-unique protein.</title>
        <authorList>
            <person name="Hashimoto T."/>
            <person name="Horikawa D.D."/>
            <person name="Saito Y."/>
            <person name="Kuwahara H."/>
            <person name="Kozuka-Hata H."/>
            <person name="Shin-I T."/>
            <person name="Minakuchi Y."/>
            <person name="Ohishi K."/>
            <person name="Motoyama A."/>
            <person name="Aizu T."/>
            <person name="Enomoto A."/>
            <person name="Kondo K."/>
            <person name="Tanaka S."/>
            <person name="Hara Y."/>
            <person name="Koshikawa S."/>
            <person name="Sagara H."/>
            <person name="Miura T."/>
            <person name="Yokobori S."/>
            <person name="Miyagawa K."/>
            <person name="Suzuki Y."/>
            <person name="Kubo T."/>
            <person name="Oyama M."/>
            <person name="Kohara Y."/>
            <person name="Fujiyama A."/>
            <person name="Arakawa K."/>
            <person name="Katayama T."/>
            <person name="Toyoda A."/>
            <person name="Kunieda T."/>
        </authorList>
    </citation>
    <scope>NUCLEOTIDE SEQUENCE [LARGE SCALE GENOMIC DNA]</scope>
    <source>
        <strain evidence="5 6">YOKOZUNA-1</strain>
    </source>
</reference>
<dbReference type="AlphaFoldDB" id="A0A1D1VFW7"/>
<keyword evidence="1" id="KW-0238">DNA-binding</keyword>
<dbReference type="CDD" id="cd21983">
    <property type="entry name" value="HMG-box_SMARCE1"/>
    <property type="match status" value="1"/>
</dbReference>
<feature type="compositionally biased region" description="Polar residues" evidence="3">
    <location>
        <begin position="17"/>
        <end position="59"/>
    </location>
</feature>
<feature type="compositionally biased region" description="Polar residues" evidence="3">
    <location>
        <begin position="68"/>
        <end position="82"/>
    </location>
</feature>
<feature type="compositionally biased region" description="Polar residues" evidence="3">
    <location>
        <begin position="121"/>
        <end position="137"/>
    </location>
</feature>
<dbReference type="Pfam" id="PF00505">
    <property type="entry name" value="HMG_box"/>
    <property type="match status" value="1"/>
</dbReference>
<dbReference type="STRING" id="947166.A0A1D1VFW7"/>
<feature type="compositionally biased region" description="Basic and acidic residues" evidence="3">
    <location>
        <begin position="687"/>
        <end position="699"/>
    </location>
</feature>
<feature type="compositionally biased region" description="Basic and acidic residues" evidence="3">
    <location>
        <begin position="533"/>
        <end position="543"/>
    </location>
</feature>
<feature type="domain" description="HMG box" evidence="4">
    <location>
        <begin position="161"/>
        <end position="229"/>
    </location>
</feature>
<dbReference type="InterPro" id="IPR009071">
    <property type="entry name" value="HMG_box_dom"/>
</dbReference>
<feature type="compositionally biased region" description="Basic and acidic residues" evidence="3">
    <location>
        <begin position="818"/>
        <end position="830"/>
    </location>
</feature>
<feature type="DNA-binding region" description="HMG box" evidence="1">
    <location>
        <begin position="161"/>
        <end position="229"/>
    </location>
</feature>
<feature type="coiled-coil region" evidence="2">
    <location>
        <begin position="384"/>
        <end position="418"/>
    </location>
</feature>
<keyword evidence="1" id="KW-0539">Nucleus</keyword>
<dbReference type="GO" id="GO:0045892">
    <property type="term" value="P:negative regulation of DNA-templated transcription"/>
    <property type="evidence" value="ECO:0007669"/>
    <property type="project" value="TreeGrafter"/>
</dbReference>
<feature type="compositionally biased region" description="Basic and acidic residues" evidence="3">
    <location>
        <begin position="643"/>
        <end position="654"/>
    </location>
</feature>
<keyword evidence="6" id="KW-1185">Reference proteome</keyword>
<feature type="compositionally biased region" description="Polar residues" evidence="3">
    <location>
        <begin position="723"/>
        <end position="737"/>
    </location>
</feature>
<dbReference type="Gene3D" id="1.10.30.10">
    <property type="entry name" value="High mobility group box domain"/>
    <property type="match status" value="1"/>
</dbReference>
<evidence type="ECO:0000256" key="2">
    <source>
        <dbReference type="SAM" id="Coils"/>
    </source>
</evidence>
<dbReference type="PANTHER" id="PTHR46232">
    <property type="entry name" value="SMARCE1 REGULATOR OF CHROMATIN"/>
    <property type="match status" value="1"/>
</dbReference>
<dbReference type="OrthoDB" id="30931at2759"/>
<sequence length="858" mass="93691">MTHMRPAAYPGGMSDGSILQQTLRSNENMQQPGGLQPEYNMTQHHSAASHQPYNPSMMPQYNGAPYPGQSQPNMSYPTGQPYYSNVNNNQMRPANPFQPHAAMQDDLTNARNQYLAHATPNMPSTSQQQQRATTPSNADAPVQHAPKAAPTHVPTEPPKAPQKPLIPYLRFSKTVWETVRADNPGISFAEIGKVIGRRWRECPDDVKEKYAEEFAKDKEKYAQAQKAYLESPEYLAWLKHKKQMEEEEAKAEQRAKTPAVDPGRAMTNPLGGSHGSIGQPASSHHGPLEELQSMSQRIMSGPKNTASGSGHHSSTTPAEPDDDADDHLRSRHVASTRYRRNHKLMAEVFSDAIVPDGRMIVSEQRVQLLRKNVQSLTHHQEKLLSDQKELLEKHEIKKRKLEADNEAFAEKWQKVKEECRPVSKDQYQAMVDKYYAMYEEHVANYKAQQNAALLNAQAQQQAFPPAPQVDGGSSAGPSPQIVNNESADAEMTENPVDHVSTEQAVTNVTSVASDGDEDKSVSQPEVVDTQSDQNEKPQAHASEDTPVETSEERAVGPEDSSSNADGRSDEQPGISESKVSGEEVAVATVENGSDNLYPEEQMSSPREDGSAMGVGTAEPGGNQEVGEESMQVSKEAFAADTPEVEKEKTEHTGGEEVNEEAEPEKDSGADIDAQISHDKSTVSGDIVIKEESSEVKDLAVEETANEESTAKAGNPPDHVATENEVSPENVTDPNSVISEEEDNVDTSAKISNDQAERPADEIVAEAVAEIADTSAHATDELSHKWVGEGVDHRSDELAQSEAAPELRPEDLEGAEEPEITRHDGQADQHASEQVTKISEESPVGAEDSGGQGYADFRL</sequence>
<dbReference type="SUPFAM" id="SSF47095">
    <property type="entry name" value="HMG-box"/>
    <property type="match status" value="1"/>
</dbReference>
<dbReference type="GO" id="GO:0016514">
    <property type="term" value="C:SWI/SNF complex"/>
    <property type="evidence" value="ECO:0007669"/>
    <property type="project" value="TreeGrafter"/>
</dbReference>